<evidence type="ECO:0000313" key="2">
    <source>
        <dbReference type="Proteomes" id="UP000625568"/>
    </source>
</evidence>
<keyword evidence="2" id="KW-1185">Reference proteome</keyword>
<sequence>MRRLKELNFVASRLRITRWASIAFACAFAVAIFAGTEWQRAEALRDEVDRIEQRIDQRKRIIERDRLRESAKTPEQRHIDRMIAEQTMSSQGSGLPVIDWIEQAWTPQIALKSLTVDNGGREARIEGGAADLSHIYMFVGRLSASEPEPKIGLLQHRTKIEDGKQIFHFSLSIERP</sequence>
<organism evidence="1 2">
    <name type="scientific">Burkholderia dolosa</name>
    <dbReference type="NCBI Taxonomy" id="152500"/>
    <lineage>
        <taxon>Bacteria</taxon>
        <taxon>Pseudomonadati</taxon>
        <taxon>Pseudomonadota</taxon>
        <taxon>Betaproteobacteria</taxon>
        <taxon>Burkholderiales</taxon>
        <taxon>Burkholderiaceae</taxon>
        <taxon>Burkholderia</taxon>
        <taxon>Burkholderia cepacia complex</taxon>
    </lineage>
</organism>
<reference evidence="1 2" key="1">
    <citation type="submission" date="2021-02" db="EMBL/GenBank/DDBJ databases">
        <title>FDA dAtabase for Regulatory Grade micrObial Sequences (FDA-ARGOS): Supporting development and validation of Infectious Disease Dx tests.</title>
        <authorList>
            <person name="Minogue T."/>
            <person name="Wolcott M."/>
            <person name="Wasieloski L."/>
            <person name="Aguilar W."/>
            <person name="Moore D."/>
            <person name="Jaissle J."/>
            <person name="Tallon L."/>
            <person name="Sadzewicz L."/>
            <person name="Zhao X."/>
            <person name="Boylan J."/>
            <person name="Ott S."/>
            <person name="Bowen H."/>
            <person name="Vavikolanu K."/>
            <person name="Mehta A."/>
            <person name="Aluvathingal J."/>
            <person name="Nadendla S."/>
            <person name="Yan Y."/>
            <person name="Sichtig H."/>
        </authorList>
    </citation>
    <scope>NUCLEOTIDE SEQUENCE [LARGE SCALE GENOMIC DNA]</scope>
    <source>
        <strain evidence="1 2">FDAARGOS_1272</strain>
    </source>
</reference>
<name>A0A892ICZ8_9BURK</name>
<proteinExistence type="predicted"/>
<gene>
    <name evidence="1" type="ORF">I6K02_16910</name>
</gene>
<evidence type="ECO:0000313" key="1">
    <source>
        <dbReference type="EMBL" id="QRO80038.1"/>
    </source>
</evidence>
<dbReference type="EMBL" id="CP069483">
    <property type="protein sequence ID" value="QRO80038.1"/>
    <property type="molecule type" value="Genomic_DNA"/>
</dbReference>
<dbReference type="AlphaFoldDB" id="A0A892ICZ8"/>
<accession>A0A892ICZ8</accession>
<dbReference type="GeneID" id="93129955"/>
<protein>
    <recommendedName>
        <fullName evidence="3">Fimbrial assembly family protein</fullName>
    </recommendedName>
</protein>
<evidence type="ECO:0008006" key="3">
    <source>
        <dbReference type="Google" id="ProtNLM"/>
    </source>
</evidence>
<dbReference type="Proteomes" id="UP000625568">
    <property type="component" value="Chromosome 2"/>
</dbReference>
<dbReference type="RefSeq" id="WP_035974128.1">
    <property type="nucleotide sequence ID" value="NZ_CABVPR010000041.1"/>
</dbReference>